<keyword evidence="2" id="KW-0472">Membrane</keyword>
<dbReference type="Proteomes" id="UP000272560">
    <property type="component" value="Unassembled WGS sequence"/>
</dbReference>
<dbReference type="AlphaFoldDB" id="A0A3A5MC82"/>
<evidence type="ECO:0000313" key="4">
    <source>
        <dbReference type="EMBL" id="RJT78409.1"/>
    </source>
</evidence>
<comment type="caution">
    <text evidence="4">The sequence shown here is derived from an EMBL/GenBank/DDBJ whole genome shotgun (WGS) entry which is preliminary data.</text>
</comment>
<dbReference type="SUPFAM" id="SSF52317">
    <property type="entry name" value="Class I glutamine amidotransferase-like"/>
    <property type="match status" value="1"/>
</dbReference>
<keyword evidence="2" id="KW-0812">Transmembrane</keyword>
<feature type="transmembrane region" description="Helical" evidence="2">
    <location>
        <begin position="64"/>
        <end position="83"/>
    </location>
</feature>
<feature type="domain" description="ThuA-like" evidence="3">
    <location>
        <begin position="103"/>
        <end position="342"/>
    </location>
</feature>
<keyword evidence="5" id="KW-1185">Reference proteome</keyword>
<keyword evidence="2" id="KW-1133">Transmembrane helix</keyword>
<evidence type="ECO:0000259" key="3">
    <source>
        <dbReference type="Pfam" id="PF06283"/>
    </source>
</evidence>
<gene>
    <name evidence="4" type="ORF">D6T63_12935</name>
</gene>
<feature type="region of interest" description="Disordered" evidence="1">
    <location>
        <begin position="140"/>
        <end position="161"/>
    </location>
</feature>
<sequence length="439" mass="47722">MLPMSTNPWLVRRILCLLRVKSSARRPFIDERSKYRVHGLLWMCLAQPSLPRHRHRRRSAMKRYICQAVLGVLGAALVVPALAAQAQAGSLPAQAEIVQDYDVLVVGKTTGFRHSSIDEATTAIMALGKANGFSVEVWDPATSPSNKGQPDRTLPSTPFTSASDLDKYETIVFVSTVDGTNNLDPAKPTLLNKTELDAFQGYIRDGGGFAGVHAATDSMHTIPWYSQLTGGGARFVSHPQQQNAVQVVEDGTHPSTEHLPGTWARFDEWYNFTQSPRDSVRVLTNLDETTYNAGGGSMGADHPLSWCQNFESARSWYTGGGHTEASYVDPVFLKHLLGGIEWSAGAVSGGGDCVTWYEVESLTADLLADGQISSQASTQLAKQLDKAQELADAGLHADSADKLNAAAGQVRAHIDRDSPAHDLLLGKVRDLQTWQSEQQ</sequence>
<dbReference type="InterPro" id="IPR029062">
    <property type="entry name" value="Class_I_gatase-like"/>
</dbReference>
<proteinExistence type="predicted"/>
<dbReference type="PANTHER" id="PTHR40469">
    <property type="entry name" value="SECRETED GLYCOSYL HYDROLASE"/>
    <property type="match status" value="1"/>
</dbReference>
<evidence type="ECO:0000256" key="2">
    <source>
        <dbReference type="SAM" id="Phobius"/>
    </source>
</evidence>
<dbReference type="EMBL" id="QZVT01000006">
    <property type="protein sequence ID" value="RJT78409.1"/>
    <property type="molecule type" value="Genomic_DNA"/>
</dbReference>
<name>A0A3A5MC82_9MICC</name>
<dbReference type="PANTHER" id="PTHR40469:SF2">
    <property type="entry name" value="GALACTOSE-BINDING DOMAIN-LIKE SUPERFAMILY PROTEIN"/>
    <property type="match status" value="1"/>
</dbReference>
<reference evidence="4 5" key="1">
    <citation type="submission" date="2018-09" db="EMBL/GenBank/DDBJ databases">
        <title>Novel species of Arthrobacter.</title>
        <authorList>
            <person name="Liu Q."/>
            <person name="Xin Y.-H."/>
        </authorList>
    </citation>
    <scope>NUCLEOTIDE SEQUENCE [LARGE SCALE GENOMIC DNA]</scope>
    <source>
        <strain evidence="4 5">Hz2</strain>
    </source>
</reference>
<dbReference type="Gene3D" id="3.40.50.880">
    <property type="match status" value="1"/>
</dbReference>
<protein>
    <submittedName>
        <fullName evidence="4">ThuA domain-containing protein</fullName>
    </submittedName>
</protein>
<accession>A0A3A5MC82</accession>
<dbReference type="OrthoDB" id="2795102at2"/>
<evidence type="ECO:0000256" key="1">
    <source>
        <dbReference type="SAM" id="MobiDB-lite"/>
    </source>
</evidence>
<dbReference type="InterPro" id="IPR029010">
    <property type="entry name" value="ThuA-like"/>
</dbReference>
<organism evidence="4 5">
    <name type="scientific">Arthrobacter cheniae</name>
    <dbReference type="NCBI Taxonomy" id="1258888"/>
    <lineage>
        <taxon>Bacteria</taxon>
        <taxon>Bacillati</taxon>
        <taxon>Actinomycetota</taxon>
        <taxon>Actinomycetes</taxon>
        <taxon>Micrococcales</taxon>
        <taxon>Micrococcaceae</taxon>
        <taxon>Arthrobacter</taxon>
    </lineage>
</organism>
<feature type="compositionally biased region" description="Polar residues" evidence="1">
    <location>
        <begin position="142"/>
        <end position="161"/>
    </location>
</feature>
<evidence type="ECO:0000313" key="5">
    <source>
        <dbReference type="Proteomes" id="UP000272560"/>
    </source>
</evidence>
<dbReference type="Pfam" id="PF06283">
    <property type="entry name" value="ThuA"/>
    <property type="match status" value="1"/>
</dbReference>